<dbReference type="GO" id="GO:0016491">
    <property type="term" value="F:oxidoreductase activity"/>
    <property type="evidence" value="ECO:0007669"/>
    <property type="project" value="InterPro"/>
</dbReference>
<evidence type="ECO:0000256" key="3">
    <source>
        <dbReference type="ARBA" id="ARBA00023157"/>
    </source>
</evidence>
<dbReference type="GO" id="GO:0030313">
    <property type="term" value="C:cell envelope"/>
    <property type="evidence" value="ECO:0007669"/>
    <property type="project" value="UniProtKB-SubCell"/>
</dbReference>
<dbReference type="Pfam" id="PF08534">
    <property type="entry name" value="Redoxin"/>
    <property type="match status" value="1"/>
</dbReference>
<proteinExistence type="predicted"/>
<keyword evidence="2" id="KW-0201">Cytochrome c-type biogenesis</keyword>
<dbReference type="InterPro" id="IPR013740">
    <property type="entry name" value="Redoxin"/>
</dbReference>
<dbReference type="RefSeq" id="WP_012153791.1">
    <property type="nucleotide sequence ID" value="NC_009901.1"/>
</dbReference>
<dbReference type="Proteomes" id="UP000002608">
    <property type="component" value="Chromosome"/>
</dbReference>
<dbReference type="SUPFAM" id="SSF52833">
    <property type="entry name" value="Thioredoxin-like"/>
    <property type="match status" value="1"/>
</dbReference>
<dbReference type="HOGENOM" id="CLU_042529_11_3_6"/>
<dbReference type="eggNOG" id="COG1225">
    <property type="taxonomic scope" value="Bacteria"/>
</dbReference>
<dbReference type="OrthoDB" id="6398367at2"/>
<protein>
    <submittedName>
        <fullName evidence="6">Redoxin domain protein</fullName>
    </submittedName>
</protein>
<keyword evidence="7" id="KW-1185">Reference proteome</keyword>
<evidence type="ECO:0000313" key="6">
    <source>
        <dbReference type="EMBL" id="ABV85853.1"/>
    </source>
</evidence>
<dbReference type="KEGG" id="spl:Spea_0525"/>
<name>A8GZW6_SHEPA</name>
<feature type="domain" description="Redoxin" evidence="5">
    <location>
        <begin position="57"/>
        <end position="180"/>
    </location>
</feature>
<dbReference type="AlphaFoldDB" id="A8GZW6"/>
<evidence type="ECO:0000256" key="2">
    <source>
        <dbReference type="ARBA" id="ARBA00022748"/>
    </source>
</evidence>
<evidence type="ECO:0000256" key="1">
    <source>
        <dbReference type="ARBA" id="ARBA00004196"/>
    </source>
</evidence>
<evidence type="ECO:0000313" key="7">
    <source>
        <dbReference type="Proteomes" id="UP000002608"/>
    </source>
</evidence>
<dbReference type="EMBL" id="CP000851">
    <property type="protein sequence ID" value="ABV85853.1"/>
    <property type="molecule type" value="Genomic_DNA"/>
</dbReference>
<dbReference type="GO" id="GO:0017004">
    <property type="term" value="P:cytochrome complex assembly"/>
    <property type="evidence" value="ECO:0007669"/>
    <property type="project" value="UniProtKB-KW"/>
</dbReference>
<accession>A8GZW6</accession>
<sequence>MKAFSTKKAFAKIKALSGIKALSTLRALKLLFTSLLLLTINGCATAPSQVEYLTYVKTGDSVPVSRFVDTQGNTLDLSESKNNKLLILFATWCSDSQRTMKHLAGSDLHLSPNVDIIGIGREESNSALDKFATEYELNFPLVADTDRQIYAQFANAGIPRLILLDANNKVVKTIIGETENTITKVVW</sequence>
<dbReference type="InterPro" id="IPR050553">
    <property type="entry name" value="Thioredoxin_ResA/DsbE_sf"/>
</dbReference>
<dbReference type="CDD" id="cd02966">
    <property type="entry name" value="TlpA_like_family"/>
    <property type="match status" value="1"/>
</dbReference>
<dbReference type="PANTHER" id="PTHR42852:SF6">
    <property type="entry name" value="THIOL:DISULFIDE INTERCHANGE PROTEIN DSBE"/>
    <property type="match status" value="1"/>
</dbReference>
<keyword evidence="3" id="KW-1015">Disulfide bond</keyword>
<dbReference type="InterPro" id="IPR036249">
    <property type="entry name" value="Thioredoxin-like_sf"/>
</dbReference>
<dbReference type="PANTHER" id="PTHR42852">
    <property type="entry name" value="THIOL:DISULFIDE INTERCHANGE PROTEIN DSBE"/>
    <property type="match status" value="1"/>
</dbReference>
<dbReference type="Gene3D" id="3.40.30.10">
    <property type="entry name" value="Glutaredoxin"/>
    <property type="match status" value="1"/>
</dbReference>
<reference evidence="6 7" key="1">
    <citation type="submission" date="2007-10" db="EMBL/GenBank/DDBJ databases">
        <title>Complete sequence of Shewanella pealeana ATCC 700345.</title>
        <authorList>
            <consortium name="US DOE Joint Genome Institute"/>
            <person name="Copeland A."/>
            <person name="Lucas S."/>
            <person name="Lapidus A."/>
            <person name="Barry K."/>
            <person name="Glavina del Rio T."/>
            <person name="Dalin E."/>
            <person name="Tice H."/>
            <person name="Pitluck S."/>
            <person name="Chertkov O."/>
            <person name="Brettin T."/>
            <person name="Bruce D."/>
            <person name="Detter J.C."/>
            <person name="Han C."/>
            <person name="Schmutz J."/>
            <person name="Larimer F."/>
            <person name="Land M."/>
            <person name="Hauser L."/>
            <person name="Kyrpides N."/>
            <person name="Kim E."/>
            <person name="Zhao J.-S.Z."/>
            <person name="Manno D."/>
            <person name="Hawari J."/>
            <person name="Richardson P."/>
        </authorList>
    </citation>
    <scope>NUCLEOTIDE SEQUENCE [LARGE SCALE GENOMIC DNA]</scope>
    <source>
        <strain evidence="7">ATCC 700345 / ANG-SQ1</strain>
    </source>
</reference>
<dbReference type="STRING" id="398579.Spea_0525"/>
<gene>
    <name evidence="6" type="ordered locus">Spea_0525</name>
</gene>
<evidence type="ECO:0000259" key="5">
    <source>
        <dbReference type="Pfam" id="PF08534"/>
    </source>
</evidence>
<organism evidence="6 7">
    <name type="scientific">Shewanella pealeana (strain ATCC 700345 / ANG-SQ1)</name>
    <dbReference type="NCBI Taxonomy" id="398579"/>
    <lineage>
        <taxon>Bacteria</taxon>
        <taxon>Pseudomonadati</taxon>
        <taxon>Pseudomonadota</taxon>
        <taxon>Gammaproteobacteria</taxon>
        <taxon>Alteromonadales</taxon>
        <taxon>Shewanellaceae</taxon>
        <taxon>Shewanella</taxon>
    </lineage>
</organism>
<keyword evidence="4" id="KW-0676">Redox-active center</keyword>
<comment type="subcellular location">
    <subcellularLocation>
        <location evidence="1">Cell envelope</location>
    </subcellularLocation>
</comment>
<evidence type="ECO:0000256" key="4">
    <source>
        <dbReference type="ARBA" id="ARBA00023284"/>
    </source>
</evidence>